<evidence type="ECO:0000313" key="2">
    <source>
        <dbReference type="EMBL" id="BBU43061.1"/>
    </source>
</evidence>
<dbReference type="RefSeq" id="WP_025754601.1">
    <property type="nucleotide sequence ID" value="NZ_AP022324.1"/>
</dbReference>
<sequence>MQSAEKECLLGQINLKSDARNYVVSGFSEMYAAHLEGPAGDAAFYGRVLIGIGFAISALGLGIFLFGPEVIYYDRFSGPTLIQHIQANSGLVAMAGGLIMAWGGKQRDEGIVYREDFLLSHYKFVTEDGQDVSGQVSVRYLEGDNFSVFIDL</sequence>
<organism evidence="2 3">
    <name type="scientific">Pseudomonas putida</name>
    <name type="common">Arthrobacter siderocapsulatus</name>
    <dbReference type="NCBI Taxonomy" id="303"/>
    <lineage>
        <taxon>Bacteria</taxon>
        <taxon>Pseudomonadati</taxon>
        <taxon>Pseudomonadota</taxon>
        <taxon>Gammaproteobacteria</taxon>
        <taxon>Pseudomonadales</taxon>
        <taxon>Pseudomonadaceae</taxon>
        <taxon>Pseudomonas</taxon>
    </lineage>
</organism>
<proteinExistence type="predicted"/>
<accession>A0A7U6LZA7</accession>
<evidence type="ECO:0000256" key="1">
    <source>
        <dbReference type="SAM" id="Phobius"/>
    </source>
</evidence>
<keyword evidence="1" id="KW-0472">Membrane</keyword>
<feature type="transmembrane region" description="Helical" evidence="1">
    <location>
        <begin position="44"/>
        <end position="65"/>
    </location>
</feature>
<dbReference type="Proteomes" id="UP000464661">
    <property type="component" value="Chromosome"/>
</dbReference>
<evidence type="ECO:0000313" key="3">
    <source>
        <dbReference type="Proteomes" id="UP000464661"/>
    </source>
</evidence>
<gene>
    <name evidence="2" type="ORF">PPTS312_09760</name>
</gene>
<name>A0A7U6LZA7_PSEPU</name>
<keyword evidence="1" id="KW-1133">Transmembrane helix</keyword>
<protein>
    <submittedName>
        <fullName evidence="2">Uncharacterized protein</fullName>
    </submittedName>
</protein>
<dbReference type="EMBL" id="AP022324">
    <property type="protein sequence ID" value="BBU43061.1"/>
    <property type="molecule type" value="Genomic_DNA"/>
</dbReference>
<dbReference type="AlphaFoldDB" id="A0A7U6LZA7"/>
<feature type="transmembrane region" description="Helical" evidence="1">
    <location>
        <begin position="85"/>
        <end position="104"/>
    </location>
</feature>
<keyword evidence="1" id="KW-0812">Transmembrane</keyword>
<reference evidence="2 3" key="1">
    <citation type="submission" date="2020-01" db="EMBL/GenBank/DDBJ databases">
        <title>Complete Genome Sequence of Pseudomonas putida Strain TS312, Harboring the HdtS type N-acyl-homoserine Lactone Synthase, Isolated from a Paper Mill.</title>
        <authorList>
            <person name="Hosoe A."/>
            <person name="Suenaga T."/>
            <person name="Sugi T."/>
            <person name="Izumi T."/>
            <person name="Nagai N."/>
            <person name="Terada A."/>
        </authorList>
    </citation>
    <scope>NUCLEOTIDE SEQUENCE [LARGE SCALE GENOMIC DNA]</scope>
    <source>
        <strain evidence="2 3">TS312</strain>
    </source>
</reference>